<dbReference type="FunFam" id="3.90.1300.10:FF:000003">
    <property type="entry name" value="Amidase signature enzyme"/>
    <property type="match status" value="1"/>
</dbReference>
<gene>
    <name evidence="8" type="ORF">DFH07DRAFT_820005</name>
</gene>
<feature type="binding site" evidence="6">
    <location>
        <position position="189"/>
    </location>
    <ligand>
        <name>substrate</name>
    </ligand>
</feature>
<feature type="binding site" evidence="6">
    <location>
        <position position="163"/>
    </location>
    <ligand>
        <name>substrate</name>
    </ligand>
</feature>
<dbReference type="PIRSF" id="PIRSF001221">
    <property type="entry name" value="Amidase_fungi"/>
    <property type="match status" value="1"/>
</dbReference>
<reference evidence="8" key="1">
    <citation type="submission" date="2023-03" db="EMBL/GenBank/DDBJ databases">
        <title>Massive genome expansion in bonnet fungi (Mycena s.s.) driven by repeated elements and novel gene families across ecological guilds.</title>
        <authorList>
            <consortium name="Lawrence Berkeley National Laboratory"/>
            <person name="Harder C.B."/>
            <person name="Miyauchi S."/>
            <person name="Viragh M."/>
            <person name="Kuo A."/>
            <person name="Thoen E."/>
            <person name="Andreopoulos B."/>
            <person name="Lu D."/>
            <person name="Skrede I."/>
            <person name="Drula E."/>
            <person name="Henrissat B."/>
            <person name="Morin E."/>
            <person name="Kohler A."/>
            <person name="Barry K."/>
            <person name="LaButti K."/>
            <person name="Morin E."/>
            <person name="Salamov A."/>
            <person name="Lipzen A."/>
            <person name="Mereny Z."/>
            <person name="Hegedus B."/>
            <person name="Baldrian P."/>
            <person name="Stursova M."/>
            <person name="Weitz H."/>
            <person name="Taylor A."/>
            <person name="Grigoriev I.V."/>
            <person name="Nagy L.G."/>
            <person name="Martin F."/>
            <person name="Kauserud H."/>
        </authorList>
    </citation>
    <scope>NUCLEOTIDE SEQUENCE</scope>
    <source>
        <strain evidence="8">CBHHK188m</strain>
    </source>
</reference>
<evidence type="ECO:0000313" key="8">
    <source>
        <dbReference type="EMBL" id="KAJ7756802.1"/>
    </source>
</evidence>
<feature type="binding site" evidence="6">
    <location>
        <begin position="210"/>
        <end position="213"/>
    </location>
    <ligand>
        <name>substrate</name>
    </ligand>
</feature>
<dbReference type="Proteomes" id="UP001215280">
    <property type="component" value="Unassembled WGS sequence"/>
</dbReference>
<dbReference type="Pfam" id="PF01425">
    <property type="entry name" value="Amidase"/>
    <property type="match status" value="1"/>
</dbReference>
<feature type="active site" description="Acyl-ester intermediate" evidence="5">
    <location>
        <position position="213"/>
    </location>
</feature>
<evidence type="ECO:0000256" key="6">
    <source>
        <dbReference type="PIRSR" id="PIRSR001221-2"/>
    </source>
</evidence>
<keyword evidence="4" id="KW-0378">Hydrolase</keyword>
<dbReference type="PROSITE" id="PS00571">
    <property type="entry name" value="AMIDASES"/>
    <property type="match status" value="1"/>
</dbReference>
<sequence>MWPFFNESRALCEAKRRQRTERLAEAPKYSASEHGPFLKATASEIVGRIQRGEWTASEVISAYIARAVFAHETTNCVTEVLFTEAVQQAKDLDTEFAATKQLRGPLHGVPISLKDQFDITGYDSTIGFSGEAQKPAESDADIVKLLKAAGAIPIVKTNVPQTMFSFECCNPVFGRTVNPHKPGFTCGGSSGGEAALLAMDGSALGVGSDIGGSLRIPAAFCGIFSFKPGPLRVSYAGTGNTVPGFEAIVSVGGPMGRSVEDLETFCRIAFGVPGRTHNLAPVLYRQLTLPQKLRFGYYSDFYIKASPANKRAVLETAAALRSQGHECIEIEVPDPVESFDVFVGLSSADGYKTLLSGIGSDPLDSSLFVIAHGTGLPRFIKLFAAWCTETFFKDAKFASALRSTGVKPVREYLQWTVRRDKYNELFNSEVWDKHALDGIIAPVQAMPQVPTGSFTTLFSLSSSTVLFNVVNSPAGCIPVTKVDPVKDAITEEWTELPSPTLVERALYFGQKPVYDPVAMKGMPVSVQVVGKKWEDEKVLAMMHVVDSALGKDRGFGPGNWDARENPFE</sequence>
<dbReference type="GO" id="GO:0009062">
    <property type="term" value="P:fatty acid catabolic process"/>
    <property type="evidence" value="ECO:0007669"/>
    <property type="project" value="TreeGrafter"/>
</dbReference>
<feature type="active site" description="Charge relay system" evidence="5">
    <location>
        <position position="189"/>
    </location>
</feature>
<evidence type="ECO:0000259" key="7">
    <source>
        <dbReference type="Pfam" id="PF01425"/>
    </source>
</evidence>
<dbReference type="Gene3D" id="3.90.1300.10">
    <property type="entry name" value="Amidase signature (AS) domain"/>
    <property type="match status" value="1"/>
</dbReference>
<dbReference type="InterPro" id="IPR052096">
    <property type="entry name" value="Endocannabinoid_amidase"/>
</dbReference>
<comment type="caution">
    <text evidence="8">The sequence shown here is derived from an EMBL/GenBank/DDBJ whole genome shotgun (WGS) entry which is preliminary data.</text>
</comment>
<dbReference type="SUPFAM" id="SSF75304">
    <property type="entry name" value="Amidase signature (AS) enzymes"/>
    <property type="match status" value="1"/>
</dbReference>
<comment type="similarity">
    <text evidence="2">Belongs to the amidase family.</text>
</comment>
<feature type="domain" description="Amidase" evidence="7">
    <location>
        <begin position="58"/>
        <end position="539"/>
    </location>
</feature>
<name>A0AAD7ND22_9AGAR</name>
<dbReference type="GO" id="GO:0004040">
    <property type="term" value="F:amidase activity"/>
    <property type="evidence" value="ECO:0007669"/>
    <property type="project" value="UniProtKB-EC"/>
</dbReference>
<feature type="active site" description="Charge relay system" evidence="5">
    <location>
        <position position="114"/>
    </location>
</feature>
<proteinExistence type="inferred from homology"/>
<keyword evidence="9" id="KW-1185">Reference proteome</keyword>
<evidence type="ECO:0000256" key="4">
    <source>
        <dbReference type="ARBA" id="ARBA00022801"/>
    </source>
</evidence>
<evidence type="ECO:0000256" key="1">
    <source>
        <dbReference type="ARBA" id="ARBA00001311"/>
    </source>
</evidence>
<accession>A0AAD7ND22</accession>
<dbReference type="EMBL" id="JARJLG010000060">
    <property type="protein sequence ID" value="KAJ7756802.1"/>
    <property type="molecule type" value="Genomic_DNA"/>
</dbReference>
<dbReference type="PANTHER" id="PTHR45847">
    <property type="entry name" value="FATTY ACID AMIDE HYDROLASE"/>
    <property type="match status" value="1"/>
</dbReference>
<evidence type="ECO:0000256" key="3">
    <source>
        <dbReference type="ARBA" id="ARBA00012922"/>
    </source>
</evidence>
<dbReference type="InterPro" id="IPR020556">
    <property type="entry name" value="Amidase_CS"/>
</dbReference>
<protein>
    <recommendedName>
        <fullName evidence="3">amidase</fullName>
        <ecNumber evidence="3">3.5.1.4</ecNumber>
    </recommendedName>
</protein>
<dbReference type="AlphaFoldDB" id="A0AAD7ND22"/>
<dbReference type="InterPro" id="IPR036928">
    <property type="entry name" value="AS_sf"/>
</dbReference>
<dbReference type="GO" id="GO:0017064">
    <property type="term" value="F:fatty acid amide hydrolase activity"/>
    <property type="evidence" value="ECO:0007669"/>
    <property type="project" value="TreeGrafter"/>
</dbReference>
<dbReference type="EC" id="3.5.1.4" evidence="3"/>
<dbReference type="PANTHER" id="PTHR45847:SF6">
    <property type="entry name" value="FATTY ACID AMIDE HYDROLASE"/>
    <property type="match status" value="1"/>
</dbReference>
<evidence type="ECO:0000313" key="9">
    <source>
        <dbReference type="Proteomes" id="UP001215280"/>
    </source>
</evidence>
<organism evidence="8 9">
    <name type="scientific">Mycena maculata</name>
    <dbReference type="NCBI Taxonomy" id="230809"/>
    <lineage>
        <taxon>Eukaryota</taxon>
        <taxon>Fungi</taxon>
        <taxon>Dikarya</taxon>
        <taxon>Basidiomycota</taxon>
        <taxon>Agaricomycotina</taxon>
        <taxon>Agaricomycetes</taxon>
        <taxon>Agaricomycetidae</taxon>
        <taxon>Agaricales</taxon>
        <taxon>Marasmiineae</taxon>
        <taxon>Mycenaceae</taxon>
        <taxon>Mycena</taxon>
    </lineage>
</organism>
<comment type="catalytic activity">
    <reaction evidence="1">
        <text>a monocarboxylic acid amide + H2O = a monocarboxylate + NH4(+)</text>
        <dbReference type="Rhea" id="RHEA:12020"/>
        <dbReference type="ChEBI" id="CHEBI:15377"/>
        <dbReference type="ChEBI" id="CHEBI:28938"/>
        <dbReference type="ChEBI" id="CHEBI:35757"/>
        <dbReference type="ChEBI" id="CHEBI:83628"/>
        <dbReference type="EC" id="3.5.1.4"/>
    </reaction>
</comment>
<dbReference type="InterPro" id="IPR023631">
    <property type="entry name" value="Amidase_dom"/>
</dbReference>
<evidence type="ECO:0000256" key="5">
    <source>
        <dbReference type="PIRSR" id="PIRSR001221-1"/>
    </source>
</evidence>
<evidence type="ECO:0000256" key="2">
    <source>
        <dbReference type="ARBA" id="ARBA00009199"/>
    </source>
</evidence>